<dbReference type="SUPFAM" id="SSF53850">
    <property type="entry name" value="Periplasmic binding protein-like II"/>
    <property type="match status" value="1"/>
</dbReference>
<dbReference type="AlphaFoldDB" id="U2S8F5"/>
<dbReference type="GO" id="GO:0043190">
    <property type="term" value="C:ATP-binding cassette (ABC) transporter complex"/>
    <property type="evidence" value="ECO:0007669"/>
    <property type="project" value="InterPro"/>
</dbReference>
<gene>
    <name evidence="2" type="ORF">HMPREF0682_2802</name>
</gene>
<dbReference type="Pfam" id="PF04069">
    <property type="entry name" value="OpuAC"/>
    <property type="match status" value="1"/>
</dbReference>
<evidence type="ECO:0000313" key="2">
    <source>
        <dbReference type="EMBL" id="ERK59087.1"/>
    </source>
</evidence>
<evidence type="ECO:0000259" key="1">
    <source>
        <dbReference type="Pfam" id="PF04069"/>
    </source>
</evidence>
<dbReference type="Gene3D" id="3.40.190.10">
    <property type="entry name" value="Periplasmic binding protein-like II"/>
    <property type="match status" value="1"/>
</dbReference>
<feature type="domain" description="ABC-type glycine betaine transport system substrate-binding" evidence="1">
    <location>
        <begin position="53"/>
        <end position="318"/>
    </location>
</feature>
<dbReference type="GeneID" id="95359099"/>
<dbReference type="PROSITE" id="PS51257">
    <property type="entry name" value="PROKAR_LIPOPROTEIN"/>
    <property type="match status" value="1"/>
</dbReference>
<protein>
    <submittedName>
        <fullName evidence="2">ABC transporter, quaternary amine uptake transporter family, substrate-binding protein</fullName>
    </submittedName>
</protein>
<dbReference type="OrthoDB" id="9781705at2"/>
<keyword evidence="3" id="KW-1185">Reference proteome</keyword>
<dbReference type="RefSeq" id="WP_021797081.1">
    <property type="nucleotide sequence ID" value="NZ_ACVN02000125.1"/>
</dbReference>
<dbReference type="InterPro" id="IPR007210">
    <property type="entry name" value="ABC_Gly_betaine_transp_sub-bd"/>
</dbReference>
<dbReference type="CDD" id="cd13611">
    <property type="entry name" value="PBP2_YehZ"/>
    <property type="match status" value="1"/>
</dbReference>
<dbReference type="Gene3D" id="3.40.190.120">
    <property type="entry name" value="Osmoprotection protein (prox), domain 2"/>
    <property type="match status" value="1"/>
</dbReference>
<dbReference type="EMBL" id="ACVN02000125">
    <property type="protein sequence ID" value="ERK59087.1"/>
    <property type="molecule type" value="Genomic_DNA"/>
</dbReference>
<proteinExistence type="predicted"/>
<comment type="caution">
    <text evidence="2">The sequence shown here is derived from an EMBL/GenBank/DDBJ whole genome shotgun (WGS) entry which is preliminary data.</text>
</comment>
<dbReference type="GO" id="GO:0022857">
    <property type="term" value="F:transmembrane transporter activity"/>
    <property type="evidence" value="ECO:0007669"/>
    <property type="project" value="InterPro"/>
</dbReference>
<accession>U2S8F5</accession>
<reference evidence="2" key="1">
    <citation type="submission" date="2013-08" db="EMBL/GenBank/DDBJ databases">
        <authorList>
            <person name="Durkin A.S."/>
            <person name="Haft D.R."/>
            <person name="McCorrison J."/>
            <person name="Torralba M."/>
            <person name="Gillis M."/>
            <person name="Haft D.H."/>
            <person name="Methe B."/>
            <person name="Sutton G."/>
            <person name="Nelson K.E."/>
        </authorList>
    </citation>
    <scope>NUCLEOTIDE SEQUENCE [LARGE SCALE GENOMIC DNA]</scope>
    <source>
        <strain evidence="2">F0233</strain>
    </source>
</reference>
<organism evidence="2 3">
    <name type="scientific">Propionibacterium acidifaciens F0233</name>
    <dbReference type="NCBI Taxonomy" id="553198"/>
    <lineage>
        <taxon>Bacteria</taxon>
        <taxon>Bacillati</taxon>
        <taxon>Actinomycetota</taxon>
        <taxon>Actinomycetes</taxon>
        <taxon>Propionibacteriales</taxon>
        <taxon>Propionibacteriaceae</taxon>
        <taxon>Propionibacterium</taxon>
    </lineage>
</organism>
<evidence type="ECO:0000313" key="3">
    <source>
        <dbReference type="Proteomes" id="UP000017052"/>
    </source>
</evidence>
<name>U2S8F5_9ACTN</name>
<sequence length="327" mass="35147">MTRAVPRIRRLVVLPALALCLLLASCGLGTSGGFTRSGHLAGDLADIDLSGTSISVGSKSFTEQLVLGKIAVILLESAGADVSDLTGIPGSSSTRQALLSDQIQMMWEYNGTGWISYLGHSDPIADPQAQYEAVRDEDARLNNLVWLSPVPANNTYGFAMNASTAQRLGVTKFSELTSLDPSELTFCLESEFANRNDGFEPMARRYGLDPGSTQRMVMDTGAIYSATAEGVCNFGEIFTTDGRIQALDLTVLADDLHFLPNYNASPVLPREVYDRNPAAYDELFGAVSPLLTDQELIAMNAQVDVDGREPADVARDWLIGKGIITDG</sequence>
<dbReference type="Proteomes" id="UP000017052">
    <property type="component" value="Unassembled WGS sequence"/>
</dbReference>